<evidence type="ECO:0000256" key="1">
    <source>
        <dbReference type="SAM" id="Phobius"/>
    </source>
</evidence>
<protein>
    <submittedName>
        <fullName evidence="2">Uncharacterized protein</fullName>
    </submittedName>
</protein>
<keyword evidence="3" id="KW-1185">Reference proteome</keyword>
<gene>
    <name evidence="2" type="ORF">TREES_T100001461</name>
</gene>
<accession>L9L5W3</accession>
<keyword evidence="1" id="KW-1133">Transmembrane helix</keyword>
<dbReference type="InParanoid" id="L9L5W3"/>
<dbReference type="AlphaFoldDB" id="L9L5W3"/>
<evidence type="ECO:0000313" key="3">
    <source>
        <dbReference type="Proteomes" id="UP000011518"/>
    </source>
</evidence>
<evidence type="ECO:0000313" key="2">
    <source>
        <dbReference type="EMBL" id="ELW70094.1"/>
    </source>
</evidence>
<reference evidence="3" key="1">
    <citation type="submission" date="2012-07" db="EMBL/GenBank/DDBJ databases">
        <title>Genome of the Chinese tree shrew, a rising model animal genetically related to primates.</title>
        <authorList>
            <person name="Zhang G."/>
            <person name="Fan Y."/>
            <person name="Yao Y."/>
            <person name="Huang Z."/>
        </authorList>
    </citation>
    <scope>NUCLEOTIDE SEQUENCE [LARGE SCALE GENOMIC DNA]</scope>
</reference>
<sequence length="119" mass="13445">MQRLLFPQGASRTLFQLPEETEKLLEIKFTQSEKAISTNEENGVPAFQMRRRPCGNLVEAPILNALSQRALALDNLVDQGWSIRDSSLLLWVLIFAPMLLFLLCLVPLDLGFSCFSSVY</sequence>
<name>L9L5W3_TUPCH</name>
<dbReference type="EMBL" id="KB320506">
    <property type="protein sequence ID" value="ELW70094.1"/>
    <property type="molecule type" value="Genomic_DNA"/>
</dbReference>
<keyword evidence="1" id="KW-0812">Transmembrane</keyword>
<feature type="transmembrane region" description="Helical" evidence="1">
    <location>
        <begin position="88"/>
        <end position="108"/>
    </location>
</feature>
<dbReference type="Proteomes" id="UP000011518">
    <property type="component" value="Unassembled WGS sequence"/>
</dbReference>
<reference evidence="3" key="2">
    <citation type="journal article" date="2013" name="Nat. Commun.">
        <title>Genome of the Chinese tree shrew.</title>
        <authorList>
            <person name="Fan Y."/>
            <person name="Huang Z.Y."/>
            <person name="Cao C.C."/>
            <person name="Chen C.S."/>
            <person name="Chen Y.X."/>
            <person name="Fan D.D."/>
            <person name="He J."/>
            <person name="Hou H.L."/>
            <person name="Hu L."/>
            <person name="Hu X.T."/>
            <person name="Jiang X.T."/>
            <person name="Lai R."/>
            <person name="Lang Y.S."/>
            <person name="Liang B."/>
            <person name="Liao S.G."/>
            <person name="Mu D."/>
            <person name="Ma Y.Y."/>
            <person name="Niu Y.Y."/>
            <person name="Sun X.Q."/>
            <person name="Xia J.Q."/>
            <person name="Xiao J."/>
            <person name="Xiong Z.Q."/>
            <person name="Xu L."/>
            <person name="Yang L."/>
            <person name="Zhang Y."/>
            <person name="Zhao W."/>
            <person name="Zhao X.D."/>
            <person name="Zheng Y.T."/>
            <person name="Zhou J.M."/>
            <person name="Zhu Y.B."/>
            <person name="Zhang G.J."/>
            <person name="Wang J."/>
            <person name="Yao Y.G."/>
        </authorList>
    </citation>
    <scope>NUCLEOTIDE SEQUENCE [LARGE SCALE GENOMIC DNA]</scope>
</reference>
<proteinExistence type="predicted"/>
<keyword evidence="1" id="KW-0472">Membrane</keyword>
<organism evidence="2 3">
    <name type="scientific">Tupaia chinensis</name>
    <name type="common">Chinese tree shrew</name>
    <name type="synonym">Tupaia belangeri chinensis</name>
    <dbReference type="NCBI Taxonomy" id="246437"/>
    <lineage>
        <taxon>Eukaryota</taxon>
        <taxon>Metazoa</taxon>
        <taxon>Chordata</taxon>
        <taxon>Craniata</taxon>
        <taxon>Vertebrata</taxon>
        <taxon>Euteleostomi</taxon>
        <taxon>Mammalia</taxon>
        <taxon>Eutheria</taxon>
        <taxon>Euarchontoglires</taxon>
        <taxon>Scandentia</taxon>
        <taxon>Tupaiidae</taxon>
        <taxon>Tupaia</taxon>
    </lineage>
</organism>